<evidence type="ECO:0000256" key="1">
    <source>
        <dbReference type="ARBA" id="ARBA00023013"/>
    </source>
</evidence>
<protein>
    <submittedName>
        <fullName evidence="3">Uncharacterized protein</fullName>
    </submittedName>
</protein>
<name>A0ABD3ART8_9GENT</name>
<evidence type="ECO:0000313" key="3">
    <source>
        <dbReference type="EMBL" id="KAL3533808.1"/>
    </source>
</evidence>
<keyword evidence="2" id="KW-0131">Cell cycle</keyword>
<dbReference type="PANTHER" id="PTHR33142:SF28">
    <property type="entry name" value="CYCLIN-DEPENDENT PROTEIN KINASE INHIBITOR SMR13"/>
    <property type="match status" value="1"/>
</dbReference>
<dbReference type="InterPro" id="IPR040389">
    <property type="entry name" value="SMR"/>
</dbReference>
<evidence type="ECO:0000256" key="2">
    <source>
        <dbReference type="ARBA" id="ARBA00023306"/>
    </source>
</evidence>
<dbReference type="AlphaFoldDB" id="A0ABD3ART8"/>
<gene>
    <name evidence="3" type="ORF">ACH5RR_007329</name>
</gene>
<organism evidence="3 4">
    <name type="scientific">Cinchona calisaya</name>
    <dbReference type="NCBI Taxonomy" id="153742"/>
    <lineage>
        <taxon>Eukaryota</taxon>
        <taxon>Viridiplantae</taxon>
        <taxon>Streptophyta</taxon>
        <taxon>Embryophyta</taxon>
        <taxon>Tracheophyta</taxon>
        <taxon>Spermatophyta</taxon>
        <taxon>Magnoliopsida</taxon>
        <taxon>eudicotyledons</taxon>
        <taxon>Gunneridae</taxon>
        <taxon>Pentapetalae</taxon>
        <taxon>asterids</taxon>
        <taxon>lamiids</taxon>
        <taxon>Gentianales</taxon>
        <taxon>Rubiaceae</taxon>
        <taxon>Cinchonoideae</taxon>
        <taxon>Cinchoneae</taxon>
        <taxon>Cinchona</taxon>
    </lineage>
</organism>
<keyword evidence="4" id="KW-1185">Reference proteome</keyword>
<reference evidence="3 4" key="1">
    <citation type="submission" date="2024-11" db="EMBL/GenBank/DDBJ databases">
        <title>A near-complete genome assembly of Cinchona calisaya.</title>
        <authorList>
            <person name="Lian D.C."/>
            <person name="Zhao X.W."/>
            <person name="Wei L."/>
        </authorList>
    </citation>
    <scope>NUCLEOTIDE SEQUENCE [LARGE SCALE GENOMIC DNA]</scope>
    <source>
        <tissue evidence="3">Nenye</tissue>
    </source>
</reference>
<dbReference type="GO" id="GO:0004860">
    <property type="term" value="F:protein kinase inhibitor activity"/>
    <property type="evidence" value="ECO:0007669"/>
    <property type="project" value="UniProtKB-KW"/>
</dbReference>
<dbReference type="PANTHER" id="PTHR33142">
    <property type="entry name" value="CYCLIN-DEPENDENT PROTEIN KINASE INHIBITOR SMR13"/>
    <property type="match status" value="1"/>
</dbReference>
<sequence length="105" mass="11646">MELSSDYCEIAAKSKGSLKIDYNEEMEYFDHNGKDFSAGCSTPKAKRFRIPEILSCPSAPKKRRVVAVAADDCLSKGSSTTIAFFAPPDLEAFFFSAFQKIFSLK</sequence>
<dbReference type="Proteomes" id="UP001630127">
    <property type="component" value="Unassembled WGS sequence"/>
</dbReference>
<comment type="caution">
    <text evidence="3">The sequence shown here is derived from an EMBL/GenBank/DDBJ whole genome shotgun (WGS) entry which is preliminary data.</text>
</comment>
<keyword evidence="1" id="KW-0649">Protein kinase inhibitor</keyword>
<proteinExistence type="predicted"/>
<accession>A0ABD3ART8</accession>
<evidence type="ECO:0000313" key="4">
    <source>
        <dbReference type="Proteomes" id="UP001630127"/>
    </source>
</evidence>
<dbReference type="EMBL" id="JBJUIK010000003">
    <property type="protein sequence ID" value="KAL3533808.1"/>
    <property type="molecule type" value="Genomic_DNA"/>
</dbReference>